<proteinExistence type="predicted"/>
<organism evidence="1 2">
    <name type="scientific">Polymorphobacter multimanifer</name>
    <dbReference type="NCBI Taxonomy" id="1070431"/>
    <lineage>
        <taxon>Bacteria</taxon>
        <taxon>Pseudomonadati</taxon>
        <taxon>Pseudomonadota</taxon>
        <taxon>Alphaproteobacteria</taxon>
        <taxon>Sphingomonadales</taxon>
        <taxon>Sphingosinicellaceae</taxon>
        <taxon>Polymorphobacter</taxon>
    </lineage>
</organism>
<comment type="caution">
    <text evidence="1">The sequence shown here is derived from an EMBL/GenBank/DDBJ whole genome shotgun (WGS) entry which is preliminary data.</text>
</comment>
<gene>
    <name evidence="1" type="ORF">FHS79_000039</name>
</gene>
<keyword evidence="2" id="KW-1185">Reference proteome</keyword>
<accession>A0A841LA34</accession>
<dbReference type="AlphaFoldDB" id="A0A841LA34"/>
<evidence type="ECO:0000313" key="1">
    <source>
        <dbReference type="EMBL" id="MBB6225888.1"/>
    </source>
</evidence>
<sequence length="61" mass="6723">MDTTGAAMEYNLRLNRRGEVNGKPATGYGPRVGICCVEARLYASTRFPSSWAVRLSCRQSP</sequence>
<evidence type="ECO:0000313" key="2">
    <source>
        <dbReference type="Proteomes" id="UP000538147"/>
    </source>
</evidence>
<name>A0A841LA34_9SPHN</name>
<reference evidence="1 2" key="1">
    <citation type="submission" date="2020-08" db="EMBL/GenBank/DDBJ databases">
        <title>Genomic Encyclopedia of Type Strains, Phase IV (KMG-IV): sequencing the most valuable type-strain genomes for metagenomic binning, comparative biology and taxonomic classification.</title>
        <authorList>
            <person name="Goeker M."/>
        </authorList>
    </citation>
    <scope>NUCLEOTIDE SEQUENCE [LARGE SCALE GENOMIC DNA]</scope>
    <source>
        <strain evidence="1 2">DSM 102189</strain>
    </source>
</reference>
<dbReference type="EMBL" id="JACIIV010000001">
    <property type="protein sequence ID" value="MBB6225888.1"/>
    <property type="molecule type" value="Genomic_DNA"/>
</dbReference>
<protein>
    <submittedName>
        <fullName evidence="1">Uncharacterized protein</fullName>
    </submittedName>
</protein>
<dbReference type="Proteomes" id="UP000538147">
    <property type="component" value="Unassembled WGS sequence"/>
</dbReference>